<comment type="similarity">
    <text evidence="2 4">Belongs to the trans-sulfuration enzymes family.</text>
</comment>
<dbReference type="Gene3D" id="3.40.640.10">
    <property type="entry name" value="Type I PLP-dependent aspartate aminotransferase-like (Major domain)"/>
    <property type="match status" value="1"/>
</dbReference>
<dbReference type="SUPFAM" id="SSF53383">
    <property type="entry name" value="PLP-dependent transferases"/>
    <property type="match status" value="1"/>
</dbReference>
<proteinExistence type="inferred from homology"/>
<dbReference type="GO" id="GO:0004124">
    <property type="term" value="F:cysteine synthase activity"/>
    <property type="evidence" value="ECO:0007669"/>
    <property type="project" value="TreeGrafter"/>
</dbReference>
<dbReference type="GO" id="GO:0003961">
    <property type="term" value="F:O-acetylhomoserine aminocarboxypropyltransferase activity"/>
    <property type="evidence" value="ECO:0007669"/>
    <property type="project" value="UniProtKB-EC"/>
</dbReference>
<dbReference type="InterPro" id="IPR015421">
    <property type="entry name" value="PyrdxlP-dep_Trfase_major"/>
</dbReference>
<gene>
    <name evidence="5" type="ORF">Z955_14280</name>
</gene>
<dbReference type="GO" id="GO:0019346">
    <property type="term" value="P:transsulfuration"/>
    <property type="evidence" value="ECO:0007669"/>
    <property type="project" value="InterPro"/>
</dbReference>
<dbReference type="EMBL" id="JDRY01000116">
    <property type="protein sequence ID" value="KGM94854.1"/>
    <property type="molecule type" value="Genomic_DNA"/>
</dbReference>
<dbReference type="InterPro" id="IPR015424">
    <property type="entry name" value="PyrdxlP-dep_Trfase"/>
</dbReference>
<accession>A0A0A0I090</accession>
<dbReference type="InterPro" id="IPR015422">
    <property type="entry name" value="PyrdxlP-dep_Trfase_small"/>
</dbReference>
<evidence type="ECO:0000256" key="3">
    <source>
        <dbReference type="ARBA" id="ARBA00022898"/>
    </source>
</evidence>
<evidence type="ECO:0000256" key="4">
    <source>
        <dbReference type="RuleBase" id="RU362118"/>
    </source>
</evidence>
<protein>
    <submittedName>
        <fullName evidence="5">O-acetylhomoserine aminocarboxypropyltransferase</fullName>
        <ecNumber evidence="5">2.5.1.49</ecNumber>
    </submittedName>
</protein>
<dbReference type="Pfam" id="PF01053">
    <property type="entry name" value="Cys_Met_Meta_PP"/>
    <property type="match status" value="1"/>
</dbReference>
<dbReference type="Proteomes" id="UP000030014">
    <property type="component" value="Unassembled WGS sequence"/>
</dbReference>
<dbReference type="EC" id="2.5.1.49" evidence="5"/>
<dbReference type="PANTHER" id="PTHR43797:SF3">
    <property type="entry name" value="O-ACETYLHOMOSERINE SULFHYDRYLASE"/>
    <property type="match status" value="1"/>
</dbReference>
<feature type="non-terminal residue" evidence="5">
    <location>
        <position position="1"/>
    </location>
</feature>
<dbReference type="PANTHER" id="PTHR43797">
    <property type="entry name" value="HOMOCYSTEINE/CYSTEINE SYNTHASE"/>
    <property type="match status" value="1"/>
</dbReference>
<feature type="non-terminal residue" evidence="5">
    <location>
        <position position="201"/>
    </location>
</feature>
<dbReference type="GO" id="GO:0006535">
    <property type="term" value="P:cysteine biosynthetic process from serine"/>
    <property type="evidence" value="ECO:0007669"/>
    <property type="project" value="TreeGrafter"/>
</dbReference>
<dbReference type="InterPro" id="IPR006235">
    <property type="entry name" value="OAc-hSer/O-AcSer_sulfhydrylase"/>
</dbReference>
<dbReference type="Gene3D" id="3.90.1150.10">
    <property type="entry name" value="Aspartate Aminotransferase, domain 1"/>
    <property type="match status" value="1"/>
</dbReference>
<comment type="cofactor">
    <cofactor evidence="1 4">
        <name>pyridoxal 5'-phosphate</name>
        <dbReference type="ChEBI" id="CHEBI:597326"/>
    </cofactor>
</comment>
<evidence type="ECO:0000256" key="1">
    <source>
        <dbReference type="ARBA" id="ARBA00001933"/>
    </source>
</evidence>
<keyword evidence="5" id="KW-0808">Transferase</keyword>
<evidence type="ECO:0000313" key="6">
    <source>
        <dbReference type="Proteomes" id="UP000030014"/>
    </source>
</evidence>
<dbReference type="RefSeq" id="WP_039260017.1">
    <property type="nucleotide sequence ID" value="NZ_JDRY01000116.1"/>
</dbReference>
<organism evidence="5 6">
    <name type="scientific">Clostridium botulinum C/D str. DC5</name>
    <dbReference type="NCBI Taxonomy" id="1443128"/>
    <lineage>
        <taxon>Bacteria</taxon>
        <taxon>Bacillati</taxon>
        <taxon>Bacillota</taxon>
        <taxon>Clostridia</taxon>
        <taxon>Eubacteriales</taxon>
        <taxon>Clostridiaceae</taxon>
        <taxon>Clostridium</taxon>
    </lineage>
</organism>
<dbReference type="InterPro" id="IPR000277">
    <property type="entry name" value="Cys/Met-Metab_PyrdxlP-dep_enz"/>
</dbReference>
<dbReference type="AlphaFoldDB" id="A0A0A0I090"/>
<evidence type="ECO:0000256" key="2">
    <source>
        <dbReference type="ARBA" id="ARBA00009077"/>
    </source>
</evidence>
<comment type="caution">
    <text evidence="5">The sequence shown here is derived from an EMBL/GenBank/DDBJ whole genome shotgun (WGS) entry which is preliminary data.</text>
</comment>
<sequence>GGTHTLFSTTLKKFGIDVTFVDPEENEEDILKRCRNNTKAIFGETIGNPQLNVLDFEKFSKIAKKINVPFIVDNTIATPYLCNPLKLGANIVVHSATKYIDGHATTVGGIIIDGGNFNWNNGKFKEFTEADPSYHGINYVETFNDGAYIVKARVQLLRDLGVCVSPFNAFLFSLGLETLHLRMERHSENALKLAKFLESHE</sequence>
<reference evidence="5 6" key="1">
    <citation type="submission" date="2014-01" db="EMBL/GenBank/DDBJ databases">
        <title>Plasmidome dynamics in the species complex Clostridium novyi sensu lato converts strains of independent lineages into distinctly different pathogens.</title>
        <authorList>
            <person name="Skarin H."/>
            <person name="Segerman B."/>
        </authorList>
    </citation>
    <scope>NUCLEOTIDE SEQUENCE [LARGE SCALE GENOMIC DNA]</scope>
    <source>
        <strain evidence="5 6">DC5</strain>
    </source>
</reference>
<evidence type="ECO:0000313" key="5">
    <source>
        <dbReference type="EMBL" id="KGM94854.1"/>
    </source>
</evidence>
<name>A0A0A0I090_CLOBO</name>
<dbReference type="GO" id="GO:0071269">
    <property type="term" value="P:L-homocysteine biosynthetic process"/>
    <property type="evidence" value="ECO:0007669"/>
    <property type="project" value="TreeGrafter"/>
</dbReference>
<keyword evidence="3 4" id="KW-0663">Pyridoxal phosphate</keyword>
<dbReference type="GO" id="GO:0030170">
    <property type="term" value="F:pyridoxal phosphate binding"/>
    <property type="evidence" value="ECO:0007669"/>
    <property type="project" value="InterPro"/>
</dbReference>
<dbReference type="GO" id="GO:0005737">
    <property type="term" value="C:cytoplasm"/>
    <property type="evidence" value="ECO:0007669"/>
    <property type="project" value="TreeGrafter"/>
</dbReference>